<feature type="domain" description="TIR" evidence="5">
    <location>
        <begin position="31"/>
        <end position="198"/>
    </location>
</feature>
<dbReference type="InterPro" id="IPR027417">
    <property type="entry name" value="P-loop_NTPase"/>
</dbReference>
<sequence length="994" mass="113233">MKKSGVQASASLKEPSSPSPSDPKQQSLPVGEYEVFLSFRGPDIRDSFADWVYRGLVRSKIRTFRDEEDLQRGEKMEHFLLRAIVETKIYVPIISPKYVDSRWCLQELAKMVECWKLGKGHVILPIFYFVAPSEVKKQESVGFKSAFKLYGEKFDAATIGQWKEALKQVGEMKGWHVTEHVGQGTVINEVFVQIESHLRNSYKLATDELVGINSHVEKMKKLLNHVDSASQKIVGIHGMSGTGKTTIAKAVYNEVSAQFDQSCFMEDVRRILSTENGGDVTLQTNIISSILKVDSQVRNVGEGINIIRDRVCRHKVLIVLDDVDERFDFDRVFGRLDYFSTESRFIITTTDKRVLIKFDHKLYEPEEMSHEYSLMLFSKHAFGADHPPGEFLDRSEKFVEAASRLPIALKVIGSLLFRRDMKFWDAKLAELRSIHPTKVQERLRISYNELTYYEKQIFLDIACFFVGEGKEIPFYMWDGCGYHPEGGIDSLLMKSLIKINEKNQFWMHDHFRRLGEHIVHEDYPQQSFKRSRIWSNEDALEILRARRSYYRVEALRIDMRNMIEGQDGVVPLMKKLPGLRYLEVAYGRLVGDLKEALPKLRCLRLRHCSSVPANFSMEELTVLELRGSTVKDDWKGWNGLLGARQLKVVDLSSCRDLETPPDLSRCPSLQVLNLSHCSAMKGQLPISSLTELRQLNISRTKITELSGGDNLTTKLQKLQTISALDSALTSLPADLQHLSSLKTLEWTTNSRNATNVDHNKLLFLPAGLTRLTLSRTKVANLSDLEDLEELRFEHCPPQTSILEDIARLFKLKTLMLRFSEDSSSQDDQRAITTMALPLSLTRLHVSHCIHRETSFPSLVGLTRLTELYLIEFSFLEIPSLNQLVALETLRILKAPNLVNLDGLEGLEHLIYLTFENCGALKTIPSLRASSTKLQKLVIRRCPRLTEIQEFDKLKKSLPSKLIRIRECPSLVIVDEEGSSSGQDSARTSFVSTAG</sequence>
<evidence type="ECO:0000256" key="1">
    <source>
        <dbReference type="ARBA" id="ARBA00022614"/>
    </source>
</evidence>
<dbReference type="InterPro" id="IPR000157">
    <property type="entry name" value="TIR_dom"/>
</dbReference>
<dbReference type="PROSITE" id="PS50104">
    <property type="entry name" value="TIR"/>
    <property type="match status" value="1"/>
</dbReference>
<feature type="region of interest" description="Disordered" evidence="4">
    <location>
        <begin position="1"/>
        <end position="28"/>
    </location>
</feature>
<keyword evidence="1" id="KW-0433">Leucine-rich repeat</keyword>
<accession>A0AAV0N7V7</accession>
<dbReference type="GO" id="GO:0007165">
    <property type="term" value="P:signal transduction"/>
    <property type="evidence" value="ECO:0007669"/>
    <property type="project" value="InterPro"/>
</dbReference>
<dbReference type="PRINTS" id="PR00364">
    <property type="entry name" value="DISEASERSIST"/>
</dbReference>
<dbReference type="Proteomes" id="UP001154282">
    <property type="component" value="Unassembled WGS sequence"/>
</dbReference>
<reference evidence="6" key="1">
    <citation type="submission" date="2022-08" db="EMBL/GenBank/DDBJ databases">
        <authorList>
            <person name="Gutierrez-Valencia J."/>
        </authorList>
    </citation>
    <scope>NUCLEOTIDE SEQUENCE</scope>
</reference>
<evidence type="ECO:0000256" key="2">
    <source>
        <dbReference type="ARBA" id="ARBA00022737"/>
    </source>
</evidence>
<organism evidence="6 7">
    <name type="scientific">Linum tenue</name>
    <dbReference type="NCBI Taxonomy" id="586396"/>
    <lineage>
        <taxon>Eukaryota</taxon>
        <taxon>Viridiplantae</taxon>
        <taxon>Streptophyta</taxon>
        <taxon>Embryophyta</taxon>
        <taxon>Tracheophyta</taxon>
        <taxon>Spermatophyta</taxon>
        <taxon>Magnoliopsida</taxon>
        <taxon>eudicotyledons</taxon>
        <taxon>Gunneridae</taxon>
        <taxon>Pentapetalae</taxon>
        <taxon>rosids</taxon>
        <taxon>fabids</taxon>
        <taxon>Malpighiales</taxon>
        <taxon>Linaceae</taxon>
        <taxon>Linum</taxon>
    </lineage>
</organism>
<evidence type="ECO:0000313" key="6">
    <source>
        <dbReference type="EMBL" id="CAI0454627.1"/>
    </source>
</evidence>
<dbReference type="Pfam" id="PF23598">
    <property type="entry name" value="LRR_14"/>
    <property type="match status" value="1"/>
</dbReference>
<dbReference type="PANTHER" id="PTHR11017:SF570">
    <property type="entry name" value="DISEASE RESISTANCE PROTEIN (TIR-NBS CLASS)-RELATED"/>
    <property type="match status" value="1"/>
</dbReference>
<dbReference type="GO" id="GO:0006952">
    <property type="term" value="P:defense response"/>
    <property type="evidence" value="ECO:0007669"/>
    <property type="project" value="UniProtKB-KW"/>
</dbReference>
<dbReference type="Gene3D" id="3.40.50.300">
    <property type="entry name" value="P-loop containing nucleotide triphosphate hydrolases"/>
    <property type="match status" value="1"/>
</dbReference>
<feature type="compositionally biased region" description="Polar residues" evidence="4">
    <location>
        <begin position="978"/>
        <end position="994"/>
    </location>
</feature>
<dbReference type="GO" id="GO:0043531">
    <property type="term" value="F:ADP binding"/>
    <property type="evidence" value="ECO:0007669"/>
    <property type="project" value="InterPro"/>
</dbReference>
<feature type="region of interest" description="Disordered" evidence="4">
    <location>
        <begin position="975"/>
        <end position="994"/>
    </location>
</feature>
<dbReference type="SUPFAM" id="SSF52200">
    <property type="entry name" value="Toll/Interleukin receptor TIR domain"/>
    <property type="match status" value="1"/>
</dbReference>
<dbReference type="Pfam" id="PF23282">
    <property type="entry name" value="WHD_ROQ1"/>
    <property type="match status" value="1"/>
</dbReference>
<dbReference type="InterPro" id="IPR035897">
    <property type="entry name" value="Toll_tir_struct_dom_sf"/>
</dbReference>
<dbReference type="Pfam" id="PF01582">
    <property type="entry name" value="TIR"/>
    <property type="match status" value="1"/>
</dbReference>
<dbReference type="InterPro" id="IPR044974">
    <property type="entry name" value="Disease_R_plants"/>
</dbReference>
<dbReference type="GO" id="GO:0051707">
    <property type="term" value="P:response to other organism"/>
    <property type="evidence" value="ECO:0007669"/>
    <property type="project" value="UniProtKB-ARBA"/>
</dbReference>
<gene>
    <name evidence="6" type="ORF">LITE_LOCUS32046</name>
</gene>
<dbReference type="Gene3D" id="3.40.50.10140">
    <property type="entry name" value="Toll/interleukin-1 receptor homology (TIR) domain"/>
    <property type="match status" value="1"/>
</dbReference>
<dbReference type="InterPro" id="IPR042197">
    <property type="entry name" value="Apaf_helical"/>
</dbReference>
<protein>
    <recommendedName>
        <fullName evidence="5">TIR domain-containing protein</fullName>
    </recommendedName>
</protein>
<dbReference type="SUPFAM" id="SSF46785">
    <property type="entry name" value="Winged helix' DNA-binding domain"/>
    <property type="match status" value="1"/>
</dbReference>
<dbReference type="InterPro" id="IPR002182">
    <property type="entry name" value="NB-ARC"/>
</dbReference>
<dbReference type="PANTHER" id="PTHR11017">
    <property type="entry name" value="LEUCINE-RICH REPEAT-CONTAINING PROTEIN"/>
    <property type="match status" value="1"/>
</dbReference>
<dbReference type="InterPro" id="IPR055414">
    <property type="entry name" value="LRR_R13L4/SHOC2-like"/>
</dbReference>
<dbReference type="EMBL" id="CAMGYJ010000008">
    <property type="protein sequence ID" value="CAI0454627.1"/>
    <property type="molecule type" value="Genomic_DNA"/>
</dbReference>
<evidence type="ECO:0000256" key="3">
    <source>
        <dbReference type="ARBA" id="ARBA00022821"/>
    </source>
</evidence>
<dbReference type="SUPFAM" id="SSF52058">
    <property type="entry name" value="L domain-like"/>
    <property type="match status" value="2"/>
</dbReference>
<keyword evidence="7" id="KW-1185">Reference proteome</keyword>
<dbReference type="Gene3D" id="1.10.8.430">
    <property type="entry name" value="Helical domain of apoptotic protease-activating factors"/>
    <property type="match status" value="1"/>
</dbReference>
<dbReference type="SUPFAM" id="SSF52540">
    <property type="entry name" value="P-loop containing nucleoside triphosphate hydrolases"/>
    <property type="match status" value="1"/>
</dbReference>
<dbReference type="InterPro" id="IPR003593">
    <property type="entry name" value="AAA+_ATPase"/>
</dbReference>
<dbReference type="SMART" id="SM00255">
    <property type="entry name" value="TIR"/>
    <property type="match status" value="1"/>
</dbReference>
<evidence type="ECO:0000259" key="5">
    <source>
        <dbReference type="PROSITE" id="PS50104"/>
    </source>
</evidence>
<dbReference type="Pfam" id="PF00931">
    <property type="entry name" value="NB-ARC"/>
    <property type="match status" value="1"/>
</dbReference>
<dbReference type="SMART" id="SM00382">
    <property type="entry name" value="AAA"/>
    <property type="match status" value="1"/>
</dbReference>
<dbReference type="InterPro" id="IPR032675">
    <property type="entry name" value="LRR_dom_sf"/>
</dbReference>
<dbReference type="InterPro" id="IPR036390">
    <property type="entry name" value="WH_DNA-bd_sf"/>
</dbReference>
<dbReference type="InterPro" id="IPR058192">
    <property type="entry name" value="WHD_ROQ1-like"/>
</dbReference>
<dbReference type="Gene3D" id="3.80.10.10">
    <property type="entry name" value="Ribonuclease Inhibitor"/>
    <property type="match status" value="2"/>
</dbReference>
<proteinExistence type="predicted"/>
<keyword evidence="3" id="KW-0611">Plant defense</keyword>
<comment type="caution">
    <text evidence="6">The sequence shown here is derived from an EMBL/GenBank/DDBJ whole genome shotgun (WGS) entry which is preliminary data.</text>
</comment>
<dbReference type="AlphaFoldDB" id="A0AAV0N7V7"/>
<evidence type="ECO:0000313" key="7">
    <source>
        <dbReference type="Proteomes" id="UP001154282"/>
    </source>
</evidence>
<evidence type="ECO:0000256" key="4">
    <source>
        <dbReference type="SAM" id="MobiDB-lite"/>
    </source>
</evidence>
<keyword evidence="2" id="KW-0677">Repeat</keyword>
<name>A0AAV0N7V7_9ROSI</name>